<dbReference type="OrthoDB" id="9775346at2"/>
<comment type="caution">
    <text evidence="1">The sequence shown here is derived from an EMBL/GenBank/DDBJ whole genome shotgun (WGS) entry which is preliminary data.</text>
</comment>
<dbReference type="InterPro" id="IPR016024">
    <property type="entry name" value="ARM-type_fold"/>
</dbReference>
<evidence type="ECO:0000313" key="2">
    <source>
        <dbReference type="Proteomes" id="UP000033121"/>
    </source>
</evidence>
<protein>
    <recommendedName>
        <fullName evidence="3">DNA alkylation repair enzyme</fullName>
    </recommendedName>
</protein>
<dbReference type="CDD" id="cd06561">
    <property type="entry name" value="AlkD_like"/>
    <property type="match status" value="1"/>
</dbReference>
<accession>A0A0E9N0X8</accession>
<dbReference type="InterPro" id="IPR014825">
    <property type="entry name" value="DNA_alkylation"/>
</dbReference>
<name>A0A0E9N0X8_9BACT</name>
<keyword evidence="2" id="KW-1185">Reference proteome</keyword>
<dbReference type="Gene3D" id="1.25.10.90">
    <property type="match status" value="1"/>
</dbReference>
<dbReference type="EMBL" id="BBWV01000002">
    <property type="protein sequence ID" value="GAO43489.1"/>
    <property type="molecule type" value="Genomic_DNA"/>
</dbReference>
<dbReference type="PANTHER" id="PTHR34070">
    <property type="entry name" value="ARMADILLO-TYPE FOLD"/>
    <property type="match status" value="1"/>
</dbReference>
<proteinExistence type="predicted"/>
<sequence>MEKLTAKAFITALKVLQSDDELKKIGRYFKTGKGGNAEGDKFIGVKMGEVFALARAYTKMPLAEVERLLESPLHEARVGAVSIMDFQARDKKTKEEQRKALFDLYIRRHDRINNWDLVDRAAPHVVGLYLVDKPRKILYTLAKSASPWERRTSIVATWMFIRQKETADTFKLAEILLKDSEETIHKAIGSWLRTAGTVDKAALQTFLNTHGAEMPRIALRYAIEHFSPKEREKYLNL</sequence>
<dbReference type="Pfam" id="PF08713">
    <property type="entry name" value="DNA_alkylation"/>
    <property type="match status" value="1"/>
</dbReference>
<evidence type="ECO:0000313" key="1">
    <source>
        <dbReference type="EMBL" id="GAO43489.1"/>
    </source>
</evidence>
<dbReference type="PANTHER" id="PTHR34070:SF1">
    <property type="entry name" value="DNA ALKYLATION REPAIR PROTEIN"/>
    <property type="match status" value="1"/>
</dbReference>
<dbReference type="RefSeq" id="WP_046369358.1">
    <property type="nucleotide sequence ID" value="NZ_BBWV01000002.1"/>
</dbReference>
<evidence type="ECO:0008006" key="3">
    <source>
        <dbReference type="Google" id="ProtNLM"/>
    </source>
</evidence>
<dbReference type="Proteomes" id="UP000033121">
    <property type="component" value="Unassembled WGS sequence"/>
</dbReference>
<gene>
    <name evidence="1" type="ORF">FPE01S_02_05940</name>
</gene>
<organism evidence="1 2">
    <name type="scientific">Flavihumibacter petaseus NBRC 106054</name>
    <dbReference type="NCBI Taxonomy" id="1220578"/>
    <lineage>
        <taxon>Bacteria</taxon>
        <taxon>Pseudomonadati</taxon>
        <taxon>Bacteroidota</taxon>
        <taxon>Chitinophagia</taxon>
        <taxon>Chitinophagales</taxon>
        <taxon>Chitinophagaceae</taxon>
        <taxon>Flavihumibacter</taxon>
    </lineage>
</organism>
<dbReference type="AlphaFoldDB" id="A0A0E9N0X8"/>
<reference evidence="1 2" key="1">
    <citation type="submission" date="2015-04" db="EMBL/GenBank/DDBJ databases">
        <title>Whole genome shotgun sequence of Flavihumibacter petaseus NBRC 106054.</title>
        <authorList>
            <person name="Miyazawa S."/>
            <person name="Hosoyama A."/>
            <person name="Hashimoto M."/>
            <person name="Noguchi M."/>
            <person name="Tsuchikane K."/>
            <person name="Ohji S."/>
            <person name="Yamazoe A."/>
            <person name="Ichikawa N."/>
            <person name="Kimura A."/>
            <person name="Fujita N."/>
        </authorList>
    </citation>
    <scope>NUCLEOTIDE SEQUENCE [LARGE SCALE GENOMIC DNA]</scope>
    <source>
        <strain evidence="1 2">NBRC 106054</strain>
    </source>
</reference>
<dbReference type="SUPFAM" id="SSF48371">
    <property type="entry name" value="ARM repeat"/>
    <property type="match status" value="1"/>
</dbReference>